<evidence type="ECO:0000256" key="12">
    <source>
        <dbReference type="RuleBase" id="RU004466"/>
    </source>
</evidence>
<dbReference type="PROSITE" id="PS00723">
    <property type="entry name" value="POLYPRENYL_SYNTHASE_1"/>
    <property type="match status" value="1"/>
</dbReference>
<dbReference type="InterPro" id="IPR008949">
    <property type="entry name" value="Isoprenoid_synthase_dom_sf"/>
</dbReference>
<dbReference type="EC" id="2.5.1.10" evidence="3"/>
<evidence type="ECO:0000256" key="4">
    <source>
        <dbReference type="ARBA" id="ARBA00015100"/>
    </source>
</evidence>
<evidence type="ECO:0000256" key="2">
    <source>
        <dbReference type="ARBA" id="ARBA00006706"/>
    </source>
</evidence>
<evidence type="ECO:0000256" key="10">
    <source>
        <dbReference type="ARBA" id="ARBA00032873"/>
    </source>
</evidence>
<keyword evidence="7" id="KW-0460">Magnesium</keyword>
<accession>A0A174ZA68</accession>
<reference evidence="13 14" key="1">
    <citation type="submission" date="2015-09" db="EMBL/GenBank/DDBJ databases">
        <authorList>
            <consortium name="Pathogen Informatics"/>
        </authorList>
    </citation>
    <scope>NUCLEOTIDE SEQUENCE [LARGE SCALE GENOMIC DNA]</scope>
    <source>
        <strain evidence="13 14">2789STDY5834928</strain>
    </source>
</reference>
<keyword evidence="5 12" id="KW-0808">Transferase</keyword>
<dbReference type="FunFam" id="1.10.600.10:FF:000001">
    <property type="entry name" value="Geranylgeranyl diphosphate synthase"/>
    <property type="match status" value="1"/>
</dbReference>
<dbReference type="SFLD" id="SFLDG01017">
    <property type="entry name" value="Polyprenyl_Transferase_Like"/>
    <property type="match status" value="1"/>
</dbReference>
<evidence type="ECO:0000256" key="1">
    <source>
        <dbReference type="ARBA" id="ARBA00001946"/>
    </source>
</evidence>
<dbReference type="InterPro" id="IPR053378">
    <property type="entry name" value="Prenyl_diphosphate_synthase"/>
</dbReference>
<dbReference type="SFLD" id="SFLDS00005">
    <property type="entry name" value="Isoprenoid_Synthase_Type_I"/>
    <property type="match status" value="1"/>
</dbReference>
<protein>
    <recommendedName>
        <fullName evidence="4">Farnesyl diphosphate synthase</fullName>
        <ecNumber evidence="3">2.5.1.10</ecNumber>
    </recommendedName>
    <alternativeName>
        <fullName evidence="10">(2E,6E)-farnesyl diphosphate synthase</fullName>
    </alternativeName>
    <alternativeName>
        <fullName evidence="9">Geranyltranstransferase</fullName>
    </alternativeName>
</protein>
<keyword evidence="6" id="KW-0479">Metal-binding</keyword>
<dbReference type="PROSITE" id="PS00444">
    <property type="entry name" value="POLYPRENYL_SYNTHASE_2"/>
    <property type="match status" value="1"/>
</dbReference>
<dbReference type="Pfam" id="PF00348">
    <property type="entry name" value="polyprenyl_synt"/>
    <property type="match status" value="1"/>
</dbReference>
<dbReference type="PANTHER" id="PTHR43281">
    <property type="entry name" value="FARNESYL DIPHOSPHATE SYNTHASE"/>
    <property type="match status" value="1"/>
</dbReference>
<dbReference type="GO" id="GO:0016114">
    <property type="term" value="P:terpenoid biosynthetic process"/>
    <property type="evidence" value="ECO:0007669"/>
    <property type="project" value="UniProtKB-ARBA"/>
</dbReference>
<comment type="cofactor">
    <cofactor evidence="1">
        <name>Mg(2+)</name>
        <dbReference type="ChEBI" id="CHEBI:18420"/>
    </cofactor>
</comment>
<sequence length="302" mass="33034">MTAEKYTFPANYGEFDAVFREYRAIFEKQLRTVCDSFCDNGAKYRALYDAASYSLEAGGKRIRPVLAFEMCRVCGGDIKDAVPAAVAVEMIHTFSLIHDDLPCMDDDDMRRGRPSCHKAHGEAVALLAGDALSAYAGKYICDSDLSAEKKTAMIKELYDRTLGMIEGQTIDTDGKFNTLDGLLSMYEMKTSELLTAASVMGCIAAGADEEKISAARAYAHDVGLAFQIVDDILDVTSTAEELGKPIGSDAQQEKTTSVTLLGLDKARELAKKYTEGAENALSAFENNEFLCRLTDLLLNRKN</sequence>
<proteinExistence type="inferred from homology"/>
<dbReference type="EMBL" id="CZBY01000001">
    <property type="protein sequence ID" value="CUQ80881.1"/>
    <property type="molecule type" value="Genomic_DNA"/>
</dbReference>
<dbReference type="Gene3D" id="1.10.600.10">
    <property type="entry name" value="Farnesyl Diphosphate Synthase"/>
    <property type="match status" value="1"/>
</dbReference>
<dbReference type="OrthoDB" id="9805316at2"/>
<evidence type="ECO:0000313" key="13">
    <source>
        <dbReference type="EMBL" id="CUQ80881.1"/>
    </source>
</evidence>
<evidence type="ECO:0000256" key="6">
    <source>
        <dbReference type="ARBA" id="ARBA00022723"/>
    </source>
</evidence>
<dbReference type="InterPro" id="IPR000092">
    <property type="entry name" value="Polyprenyl_synt"/>
</dbReference>
<evidence type="ECO:0000256" key="8">
    <source>
        <dbReference type="ARBA" id="ARBA00023229"/>
    </source>
</evidence>
<gene>
    <name evidence="13" type="ORF">ERS852540_00137</name>
</gene>
<evidence type="ECO:0000313" key="14">
    <source>
        <dbReference type="Proteomes" id="UP000095662"/>
    </source>
</evidence>
<evidence type="ECO:0000256" key="7">
    <source>
        <dbReference type="ARBA" id="ARBA00022842"/>
    </source>
</evidence>
<dbReference type="PANTHER" id="PTHR43281:SF1">
    <property type="entry name" value="FARNESYL DIPHOSPHATE SYNTHASE"/>
    <property type="match status" value="1"/>
</dbReference>
<dbReference type="InterPro" id="IPR033749">
    <property type="entry name" value="Polyprenyl_synt_CS"/>
</dbReference>
<organism evidence="13 14">
    <name type="scientific">[Eubacterium] siraeum</name>
    <dbReference type="NCBI Taxonomy" id="39492"/>
    <lineage>
        <taxon>Bacteria</taxon>
        <taxon>Bacillati</taxon>
        <taxon>Bacillota</taxon>
        <taxon>Clostridia</taxon>
        <taxon>Eubacteriales</taxon>
        <taxon>Oscillospiraceae</taxon>
        <taxon>Oscillospiraceae incertae sedis</taxon>
    </lineage>
</organism>
<dbReference type="GO" id="GO:0004337">
    <property type="term" value="F:(2E,6E)-farnesyl diphosphate synthase activity"/>
    <property type="evidence" value="ECO:0007669"/>
    <property type="project" value="UniProtKB-EC"/>
</dbReference>
<evidence type="ECO:0000256" key="3">
    <source>
        <dbReference type="ARBA" id="ARBA00012439"/>
    </source>
</evidence>
<evidence type="ECO:0000256" key="9">
    <source>
        <dbReference type="ARBA" id="ARBA00032380"/>
    </source>
</evidence>
<dbReference type="SUPFAM" id="SSF48576">
    <property type="entry name" value="Terpenoid synthases"/>
    <property type="match status" value="1"/>
</dbReference>
<dbReference type="AlphaFoldDB" id="A0A174ZA68"/>
<dbReference type="Proteomes" id="UP000095662">
    <property type="component" value="Unassembled WGS sequence"/>
</dbReference>
<dbReference type="GO" id="GO:0046872">
    <property type="term" value="F:metal ion binding"/>
    <property type="evidence" value="ECO:0007669"/>
    <property type="project" value="UniProtKB-KW"/>
</dbReference>
<name>A0A174ZA68_9FIRM</name>
<dbReference type="STRING" id="39492.ERS852540_00137"/>
<keyword evidence="8" id="KW-0414">Isoprene biosynthesis</keyword>
<dbReference type="CDD" id="cd00685">
    <property type="entry name" value="Trans_IPPS_HT"/>
    <property type="match status" value="1"/>
</dbReference>
<dbReference type="NCBIfam" id="NF045485">
    <property type="entry name" value="FPPsyn"/>
    <property type="match status" value="1"/>
</dbReference>
<evidence type="ECO:0000256" key="5">
    <source>
        <dbReference type="ARBA" id="ARBA00022679"/>
    </source>
</evidence>
<evidence type="ECO:0000256" key="11">
    <source>
        <dbReference type="ARBA" id="ARBA00049399"/>
    </source>
</evidence>
<dbReference type="GO" id="GO:0005737">
    <property type="term" value="C:cytoplasm"/>
    <property type="evidence" value="ECO:0007669"/>
    <property type="project" value="UniProtKB-ARBA"/>
</dbReference>
<comment type="similarity">
    <text evidence="2 12">Belongs to the FPP/GGPP synthase family.</text>
</comment>
<comment type="catalytic activity">
    <reaction evidence="11">
        <text>isopentenyl diphosphate + (2E)-geranyl diphosphate = (2E,6E)-farnesyl diphosphate + diphosphate</text>
        <dbReference type="Rhea" id="RHEA:19361"/>
        <dbReference type="ChEBI" id="CHEBI:33019"/>
        <dbReference type="ChEBI" id="CHEBI:58057"/>
        <dbReference type="ChEBI" id="CHEBI:128769"/>
        <dbReference type="ChEBI" id="CHEBI:175763"/>
        <dbReference type="EC" id="2.5.1.10"/>
    </reaction>
</comment>